<dbReference type="GO" id="GO:0031048">
    <property type="term" value="P:regulatory ncRNA-mediated heterochromatin formation"/>
    <property type="evidence" value="ECO:0007669"/>
    <property type="project" value="TreeGrafter"/>
</dbReference>
<dbReference type="Pfam" id="PF13086">
    <property type="entry name" value="AAA_11"/>
    <property type="match status" value="1"/>
</dbReference>
<evidence type="ECO:0000256" key="2">
    <source>
        <dbReference type="SAM" id="Phobius"/>
    </source>
</evidence>
<organism evidence="5 6">
    <name type="scientific">Paramuricea clavata</name>
    <name type="common">Red gorgonian</name>
    <name type="synonym">Violescent sea-whip</name>
    <dbReference type="NCBI Taxonomy" id="317549"/>
    <lineage>
        <taxon>Eukaryota</taxon>
        <taxon>Metazoa</taxon>
        <taxon>Cnidaria</taxon>
        <taxon>Anthozoa</taxon>
        <taxon>Octocorallia</taxon>
        <taxon>Malacalcyonacea</taxon>
        <taxon>Plexauridae</taxon>
        <taxon>Paramuricea</taxon>
    </lineage>
</organism>
<dbReference type="Proteomes" id="UP001152795">
    <property type="component" value="Unassembled WGS sequence"/>
</dbReference>
<evidence type="ECO:0000313" key="5">
    <source>
        <dbReference type="EMBL" id="CAB4024764.1"/>
    </source>
</evidence>
<feature type="compositionally biased region" description="Acidic residues" evidence="1">
    <location>
        <begin position="1084"/>
        <end position="1094"/>
    </location>
</feature>
<keyword evidence="2" id="KW-1133">Transmembrane helix</keyword>
<dbReference type="SUPFAM" id="SSF52540">
    <property type="entry name" value="P-loop containing nucleoside triphosphate hydrolases"/>
    <property type="match status" value="1"/>
</dbReference>
<dbReference type="InterPro" id="IPR057373">
    <property type="entry name" value="ZNFX1"/>
</dbReference>
<name>A0A7D9J906_PARCT</name>
<protein>
    <submittedName>
        <fullName evidence="5">Uncharacterized protein</fullName>
    </submittedName>
</protein>
<keyword evidence="6" id="KW-1185">Reference proteome</keyword>
<feature type="compositionally biased region" description="Low complexity" evidence="1">
    <location>
        <begin position="784"/>
        <end position="796"/>
    </location>
</feature>
<evidence type="ECO:0000313" key="6">
    <source>
        <dbReference type="Proteomes" id="UP001152795"/>
    </source>
</evidence>
<dbReference type="Pfam" id="PF25396">
    <property type="entry name" value="ZNFX1"/>
    <property type="match status" value="1"/>
</dbReference>
<dbReference type="PANTHER" id="PTHR10887">
    <property type="entry name" value="DNA2/NAM7 HELICASE FAMILY"/>
    <property type="match status" value="1"/>
</dbReference>
<dbReference type="Gene3D" id="3.40.50.300">
    <property type="entry name" value="P-loop containing nucleotide triphosphate hydrolases"/>
    <property type="match status" value="1"/>
</dbReference>
<feature type="compositionally biased region" description="Basic and acidic residues" evidence="1">
    <location>
        <begin position="567"/>
        <end position="578"/>
    </location>
</feature>
<reference evidence="5" key="1">
    <citation type="submission" date="2020-04" db="EMBL/GenBank/DDBJ databases">
        <authorList>
            <person name="Alioto T."/>
            <person name="Alioto T."/>
            <person name="Gomez Garrido J."/>
        </authorList>
    </citation>
    <scope>NUCLEOTIDE SEQUENCE</scope>
    <source>
        <strain evidence="5">A484AB</strain>
    </source>
</reference>
<dbReference type="InterPro" id="IPR045055">
    <property type="entry name" value="DNA2/NAM7-like"/>
</dbReference>
<gene>
    <name evidence="5" type="ORF">PACLA_8A031133</name>
</gene>
<evidence type="ECO:0000259" key="4">
    <source>
        <dbReference type="Pfam" id="PF25396"/>
    </source>
</evidence>
<dbReference type="PANTHER" id="PTHR10887:SF341">
    <property type="entry name" value="NFX1-TYPE ZINC FINGER-CONTAINING PROTEIN 1"/>
    <property type="match status" value="1"/>
</dbReference>
<dbReference type="EMBL" id="CACRXK020013225">
    <property type="protein sequence ID" value="CAB4024764.1"/>
    <property type="molecule type" value="Genomic_DNA"/>
</dbReference>
<feature type="region of interest" description="Disordered" evidence="1">
    <location>
        <begin position="1072"/>
        <end position="1094"/>
    </location>
</feature>
<keyword evidence="2" id="KW-0472">Membrane</keyword>
<feature type="compositionally biased region" description="Basic and acidic residues" evidence="1">
    <location>
        <begin position="620"/>
        <end position="631"/>
    </location>
</feature>
<evidence type="ECO:0000256" key="1">
    <source>
        <dbReference type="SAM" id="MobiDB-lite"/>
    </source>
</evidence>
<feature type="domain" description="DNA2/NAM7 helicase helicase" evidence="3">
    <location>
        <begin position="822"/>
        <end position="962"/>
    </location>
</feature>
<proteinExistence type="predicted"/>
<feature type="region of interest" description="Disordered" evidence="1">
    <location>
        <begin position="620"/>
        <end position="802"/>
    </location>
</feature>
<feature type="compositionally biased region" description="Acidic residues" evidence="1">
    <location>
        <begin position="717"/>
        <end position="736"/>
    </location>
</feature>
<dbReference type="GO" id="GO:0004386">
    <property type="term" value="F:helicase activity"/>
    <property type="evidence" value="ECO:0007669"/>
    <property type="project" value="InterPro"/>
</dbReference>
<comment type="caution">
    <text evidence="5">The sequence shown here is derived from an EMBL/GenBank/DDBJ whole genome shotgun (WGS) entry which is preliminary data.</text>
</comment>
<dbReference type="GO" id="GO:0031380">
    <property type="term" value="C:nuclear RNA-directed RNA polymerase complex"/>
    <property type="evidence" value="ECO:0007669"/>
    <property type="project" value="TreeGrafter"/>
</dbReference>
<feature type="non-terminal residue" evidence="5">
    <location>
        <position position="1325"/>
    </location>
</feature>
<dbReference type="InterPro" id="IPR041677">
    <property type="entry name" value="DNA2/NAM7_AAA_11"/>
</dbReference>
<dbReference type="OrthoDB" id="5987345at2759"/>
<sequence>MGICFGLWETPRILYILIIYWSIVIITDLVLGDENLHDRMDREKKRPPTLGLKQATKGKDTQWYKGRLCPIRKQNAWFIKPKEELPNGYCKSKDVFMYPNYISQYVLPVMEGDMLEFILGDRDKTKPMAQKVRVSQYTPRTCKELTEYMRKLNEDLDCANFQKVLVQVLPCTAMWRFLGSPMFKAVQDEEDTRMTYVELLLSLFKLILHHGRPYKTLLQDVIKTFTRGTIFQTTKDQSLPKIIKSCNYGKNDKFYTEEEDAFLSAELVRSFCQDAIRQVPSVTHCLLPTVAAISEKISSSSTQSFLYTLLSLNSAGENEFIANASTWMGLPLIPTGHELAGHLVEKDKNLMPVRTRIPYDDPEQYMDTYFRLARAETFSAMQHGIKDLKASTLDLRDMNVYYNIHLAGFGLQSGRFSLAIHFTPTKEVKKWETSPQLMYGNLVCVSINGKFDDVIWATVSNRDTQLLNERQIIMLELLDENNKTMSEIINLLQTQGGSAVMVESPTYYHSLSPVLRSLKEFDMENFPLQADVIYAKPARELPDYLKEATFETSIVCWSKKTNSAAEKKQGYKLEEGKDSSNTVEASEREDIEEFEAIDTQSIDSSCGIDLDREFYRDSFPDEEKNAEHSLPEYDEDEQLSEYDEDEQLNEYDEDEELSKYDEDEQLSEYDEDEQLNEYDEDEQLSEYDEDEQLSEYGEDEQLNEYDEDEQLGKYDEDQQLNEYDDDKQLDEYDEDREQLGEYNEDGQLGEYDDDEQLSEYDEEVQSEGDKASTSSDDDMEVEPTSTSTSNSSQDTSSQERLGRRMNVERFLEIFDSSSESSLEASQCEALVHALKNRLAVIQGPPGCGKTFIGVKIAQLLLSLSPKLGKPILLLTYKNHALDEFLKHMMGFCQKNEIVRIGGRSKEPELEECNLKNIQNLVLYEKATRAEIQNTRTEIIDIESKIKKISAEVEASSYLTRRSLVDELEEEQLQNLIVEAGWGSGPMIYRLGKKNADKTWIKKMLNNASHIYGSVKEFLQIALQTKLSKTDHVGIQCITIFHKAFQHWFPDLKELQRMKEFQAEFILQIQSETTTDEDVPKGSEDSNDDDDSGDEDYVKQLQETRMAVGARQRFQSDDMILFNPTNTDNRNDILVKISDYPPDMVVSSQIRCVNNLYRKDRNNDLRGGGICTFIRANLYVLESTISNAINFCLPMRSVKTYTRDKPWITQDIKGCIKKRQLAWSSSLQREIDYINQWSVKNNMKLNVTKTKEFNISLSSAPHSFPALSIDNQHLEVVHTVKLLGVYLSADLKWTTHIDHICSKASKRLFVIRILKRNGVEVWDLRN</sequence>
<feature type="domain" description="ZNFX1" evidence="4">
    <location>
        <begin position="396"/>
        <end position="504"/>
    </location>
</feature>
<feature type="compositionally biased region" description="Acidic residues" evidence="1">
    <location>
        <begin position="632"/>
        <end position="709"/>
    </location>
</feature>
<dbReference type="InterPro" id="IPR027417">
    <property type="entry name" value="P-loop_NTPase"/>
</dbReference>
<accession>A0A7D9J906</accession>
<feature type="transmembrane region" description="Helical" evidence="2">
    <location>
        <begin position="12"/>
        <end position="32"/>
    </location>
</feature>
<keyword evidence="2" id="KW-0812">Transmembrane</keyword>
<feature type="compositionally biased region" description="Acidic residues" evidence="1">
    <location>
        <begin position="750"/>
        <end position="766"/>
    </location>
</feature>
<feature type="region of interest" description="Disordered" evidence="1">
    <location>
        <begin position="567"/>
        <end position="588"/>
    </location>
</feature>
<evidence type="ECO:0000259" key="3">
    <source>
        <dbReference type="Pfam" id="PF13086"/>
    </source>
</evidence>